<reference evidence="2 3" key="1">
    <citation type="submission" date="2021-07" db="EMBL/GenBank/DDBJ databases">
        <title>Genomic diversity and antimicrobial resistance of Prevotella spp. isolated from chronic lung disease airways.</title>
        <authorList>
            <person name="Webb K.A."/>
            <person name="Olagoke O.S."/>
            <person name="Baird T."/>
            <person name="Neill J."/>
            <person name="Pham A."/>
            <person name="Wells T.J."/>
            <person name="Ramsay K.A."/>
            <person name="Bell S.C."/>
            <person name="Sarovich D.S."/>
            <person name="Price E.P."/>
        </authorList>
    </citation>
    <scope>NUCLEOTIDE SEQUENCE [LARGE SCALE GENOMIC DNA]</scope>
    <source>
        <strain evidence="2 3">SCHI0011.S.12</strain>
    </source>
</reference>
<organism evidence="2 3">
    <name type="scientific">Hoylesella nanceiensis</name>
    <dbReference type="NCBI Taxonomy" id="425941"/>
    <lineage>
        <taxon>Bacteria</taxon>
        <taxon>Pseudomonadati</taxon>
        <taxon>Bacteroidota</taxon>
        <taxon>Bacteroidia</taxon>
        <taxon>Bacteroidales</taxon>
        <taxon>Prevotellaceae</taxon>
        <taxon>Hoylesella</taxon>
    </lineage>
</organism>
<gene>
    <name evidence="2" type="ORF">KZO38_07180</name>
</gene>
<comment type="caution">
    <text evidence="2">The sequence shown here is derived from an EMBL/GenBank/DDBJ whole genome shotgun (WGS) entry which is preliminary data.</text>
</comment>
<feature type="region of interest" description="Disordered" evidence="1">
    <location>
        <begin position="1"/>
        <end position="26"/>
    </location>
</feature>
<feature type="compositionally biased region" description="Basic and acidic residues" evidence="1">
    <location>
        <begin position="1"/>
        <end position="21"/>
    </location>
</feature>
<evidence type="ECO:0000256" key="1">
    <source>
        <dbReference type="SAM" id="MobiDB-lite"/>
    </source>
</evidence>
<name>A0ABS6YDB0_9BACT</name>
<dbReference type="Proteomes" id="UP000788426">
    <property type="component" value="Unassembled WGS sequence"/>
</dbReference>
<protein>
    <submittedName>
        <fullName evidence="2">Uncharacterized protein</fullName>
    </submittedName>
</protein>
<dbReference type="EMBL" id="JAHXCT010000004">
    <property type="protein sequence ID" value="MBW4769544.1"/>
    <property type="molecule type" value="Genomic_DNA"/>
</dbReference>
<proteinExistence type="predicted"/>
<sequence length="256" mass="29610">MGNKHDEEIRNLATKKEERHSTSSQQNINARMMDVVHSLDDSNNAHYWERFKRRKPIEASAISDASGLNMNTLSDKDAFEVVSTFLRWSENTGKPISKLKEDIIAQLSEFLHEVSYEILESKLRKAIPPEARTFNISQNHTISHFMLQYLKEAQRRLSKKNITTGDVHSMIESLLDTVFTNKLKEKMIEDMAYVFGSLVIDMVKSGDIDSQIKMILPSRTIQYIQLMNKLYASGNVDKNEFDQILEESLDKFIKQF</sequence>
<evidence type="ECO:0000313" key="2">
    <source>
        <dbReference type="EMBL" id="MBW4769544.1"/>
    </source>
</evidence>
<keyword evidence="3" id="KW-1185">Reference proteome</keyword>
<accession>A0ABS6YDB0</accession>
<evidence type="ECO:0000313" key="3">
    <source>
        <dbReference type="Proteomes" id="UP000788426"/>
    </source>
</evidence>